<organism evidence="3 4">
    <name type="scientific">Gymnopilus dilepis</name>
    <dbReference type="NCBI Taxonomy" id="231916"/>
    <lineage>
        <taxon>Eukaryota</taxon>
        <taxon>Fungi</taxon>
        <taxon>Dikarya</taxon>
        <taxon>Basidiomycota</taxon>
        <taxon>Agaricomycotina</taxon>
        <taxon>Agaricomycetes</taxon>
        <taxon>Agaricomycetidae</taxon>
        <taxon>Agaricales</taxon>
        <taxon>Agaricineae</taxon>
        <taxon>Hymenogastraceae</taxon>
        <taxon>Gymnopilus</taxon>
    </lineage>
</organism>
<dbReference type="Proteomes" id="UP000284706">
    <property type="component" value="Unassembled WGS sequence"/>
</dbReference>
<proteinExistence type="predicted"/>
<dbReference type="OrthoDB" id="2538110at2759"/>
<evidence type="ECO:0000313" key="4">
    <source>
        <dbReference type="Proteomes" id="UP000284706"/>
    </source>
</evidence>
<feature type="compositionally biased region" description="Basic and acidic residues" evidence="1">
    <location>
        <begin position="47"/>
        <end position="58"/>
    </location>
</feature>
<dbReference type="InParanoid" id="A0A409VQM9"/>
<keyword evidence="2" id="KW-1133">Transmembrane helix</keyword>
<reference evidence="3 4" key="1">
    <citation type="journal article" date="2018" name="Evol. Lett.">
        <title>Horizontal gene cluster transfer increased hallucinogenic mushroom diversity.</title>
        <authorList>
            <person name="Reynolds H.T."/>
            <person name="Vijayakumar V."/>
            <person name="Gluck-Thaler E."/>
            <person name="Korotkin H.B."/>
            <person name="Matheny P.B."/>
            <person name="Slot J.C."/>
        </authorList>
    </citation>
    <scope>NUCLEOTIDE SEQUENCE [LARGE SCALE GENOMIC DNA]</scope>
    <source>
        <strain evidence="3 4">SRW20</strain>
    </source>
</reference>
<dbReference type="EMBL" id="NHYE01005593">
    <property type="protein sequence ID" value="PPQ68539.1"/>
    <property type="molecule type" value="Genomic_DNA"/>
</dbReference>
<keyword evidence="4" id="KW-1185">Reference proteome</keyword>
<sequence>MAPKYTPLPTEPTYSPSLRPDTPSYPPPYESNEELRNISFSEDVEDDAPRRPRVRREPLPAFDSDPQFRRPTPSPYARAGLLVFLFGMFWLAFSMRKAVWVAGGRGMNRDVPQVDPSY</sequence>
<protein>
    <submittedName>
        <fullName evidence="3">Uncharacterized protein</fullName>
    </submittedName>
</protein>
<dbReference type="AlphaFoldDB" id="A0A409VQM9"/>
<evidence type="ECO:0000313" key="3">
    <source>
        <dbReference type="EMBL" id="PPQ68539.1"/>
    </source>
</evidence>
<feature type="region of interest" description="Disordered" evidence="1">
    <location>
        <begin position="1"/>
        <end position="71"/>
    </location>
</feature>
<comment type="caution">
    <text evidence="3">The sequence shown here is derived from an EMBL/GenBank/DDBJ whole genome shotgun (WGS) entry which is preliminary data.</text>
</comment>
<feature type="transmembrane region" description="Helical" evidence="2">
    <location>
        <begin position="76"/>
        <end position="93"/>
    </location>
</feature>
<accession>A0A409VQM9</accession>
<keyword evidence="2" id="KW-0472">Membrane</keyword>
<gene>
    <name evidence="3" type="ORF">CVT26_003347</name>
</gene>
<keyword evidence="2" id="KW-0812">Transmembrane</keyword>
<evidence type="ECO:0000256" key="1">
    <source>
        <dbReference type="SAM" id="MobiDB-lite"/>
    </source>
</evidence>
<name>A0A409VQM9_9AGAR</name>
<evidence type="ECO:0000256" key="2">
    <source>
        <dbReference type="SAM" id="Phobius"/>
    </source>
</evidence>